<gene>
    <name evidence="2" type="ORF">M408DRAFT_160953</name>
</gene>
<dbReference type="GO" id="GO:0016651">
    <property type="term" value="F:oxidoreductase activity, acting on NAD(P)H"/>
    <property type="evidence" value="ECO:0007669"/>
    <property type="project" value="InterPro"/>
</dbReference>
<dbReference type="InterPro" id="IPR047122">
    <property type="entry name" value="Trans-enoyl_RdTase-like"/>
</dbReference>
<evidence type="ECO:0000313" key="2">
    <source>
        <dbReference type="EMBL" id="KIM27904.1"/>
    </source>
</evidence>
<dbReference type="SUPFAM" id="SSF51735">
    <property type="entry name" value="NAD(P)-binding Rossmann-fold domains"/>
    <property type="match status" value="1"/>
</dbReference>
<dbReference type="InterPro" id="IPR036291">
    <property type="entry name" value="NAD(P)-bd_dom_sf"/>
</dbReference>
<dbReference type="Proteomes" id="UP000054097">
    <property type="component" value="Unassembled WGS sequence"/>
</dbReference>
<dbReference type="STRING" id="933852.A0A0C3B6Y4"/>
<sequence>MELSRVWLMPQGFPFEDAAPMGGVALSTAVQALRHRLGLPFVFEPISSPKPFLVWGGSSGVGMFAIKLATLSGYKVVTVASKRNWDLVKSLGASAVFDYNDHEVIAHIQNWVREEGNGPLTQCLDTISEHGSVEKCVAALGEGGTLITLLPPPEDINANGVKISYTLLTTASHRRNVDDFERMAKWNREILPKYLDSGKLYKSLVPLKLYTGGLEDLPEALDYVRQGKTSGQKLVVLLK</sequence>
<reference evidence="2 3" key="1">
    <citation type="submission" date="2014-04" db="EMBL/GenBank/DDBJ databases">
        <authorList>
            <consortium name="DOE Joint Genome Institute"/>
            <person name="Kuo A."/>
            <person name="Zuccaro A."/>
            <person name="Kohler A."/>
            <person name="Nagy L.G."/>
            <person name="Floudas D."/>
            <person name="Copeland A."/>
            <person name="Barry K.W."/>
            <person name="Cichocki N."/>
            <person name="Veneault-Fourrey C."/>
            <person name="LaButti K."/>
            <person name="Lindquist E.A."/>
            <person name="Lipzen A."/>
            <person name="Lundell T."/>
            <person name="Morin E."/>
            <person name="Murat C."/>
            <person name="Sun H."/>
            <person name="Tunlid A."/>
            <person name="Henrissat B."/>
            <person name="Grigoriev I.V."/>
            <person name="Hibbett D.S."/>
            <person name="Martin F."/>
            <person name="Nordberg H.P."/>
            <person name="Cantor M.N."/>
            <person name="Hua S.X."/>
        </authorList>
    </citation>
    <scope>NUCLEOTIDE SEQUENCE [LARGE SCALE GENOMIC DNA]</scope>
    <source>
        <strain evidence="2 3">MAFF 305830</strain>
    </source>
</reference>
<dbReference type="Pfam" id="PF00107">
    <property type="entry name" value="ADH_zinc_N"/>
    <property type="match status" value="1"/>
</dbReference>
<evidence type="ECO:0000313" key="3">
    <source>
        <dbReference type="Proteomes" id="UP000054097"/>
    </source>
</evidence>
<name>A0A0C3B6Y4_SERVB</name>
<evidence type="ECO:0000259" key="1">
    <source>
        <dbReference type="Pfam" id="PF00107"/>
    </source>
</evidence>
<dbReference type="AlphaFoldDB" id="A0A0C3B6Y4"/>
<keyword evidence="3" id="KW-1185">Reference proteome</keyword>
<dbReference type="OrthoDB" id="3233595at2759"/>
<protein>
    <recommendedName>
        <fullName evidence="1">Alcohol dehydrogenase-like C-terminal domain-containing protein</fullName>
    </recommendedName>
</protein>
<dbReference type="PANTHER" id="PTHR45348">
    <property type="entry name" value="HYPOTHETICAL OXIDOREDUCTASE (EUROFUNG)"/>
    <property type="match status" value="1"/>
</dbReference>
<dbReference type="CDD" id="cd08249">
    <property type="entry name" value="enoyl_reductase_like"/>
    <property type="match status" value="1"/>
</dbReference>
<proteinExistence type="predicted"/>
<accession>A0A0C3B6Y4</accession>
<dbReference type="InterPro" id="IPR013149">
    <property type="entry name" value="ADH-like_C"/>
</dbReference>
<dbReference type="Gene3D" id="3.40.50.720">
    <property type="entry name" value="NAD(P)-binding Rossmann-like Domain"/>
    <property type="match status" value="1"/>
</dbReference>
<dbReference type="HOGENOM" id="CLU_026673_16_1_1"/>
<dbReference type="EMBL" id="KN824296">
    <property type="protein sequence ID" value="KIM27904.1"/>
    <property type="molecule type" value="Genomic_DNA"/>
</dbReference>
<reference evidence="3" key="2">
    <citation type="submission" date="2015-01" db="EMBL/GenBank/DDBJ databases">
        <title>Evolutionary Origins and Diversification of the Mycorrhizal Mutualists.</title>
        <authorList>
            <consortium name="DOE Joint Genome Institute"/>
            <consortium name="Mycorrhizal Genomics Consortium"/>
            <person name="Kohler A."/>
            <person name="Kuo A."/>
            <person name="Nagy L.G."/>
            <person name="Floudas D."/>
            <person name="Copeland A."/>
            <person name="Barry K.W."/>
            <person name="Cichocki N."/>
            <person name="Veneault-Fourrey C."/>
            <person name="LaButti K."/>
            <person name="Lindquist E.A."/>
            <person name="Lipzen A."/>
            <person name="Lundell T."/>
            <person name="Morin E."/>
            <person name="Murat C."/>
            <person name="Riley R."/>
            <person name="Ohm R."/>
            <person name="Sun H."/>
            <person name="Tunlid A."/>
            <person name="Henrissat B."/>
            <person name="Grigoriev I.V."/>
            <person name="Hibbett D.S."/>
            <person name="Martin F."/>
        </authorList>
    </citation>
    <scope>NUCLEOTIDE SEQUENCE [LARGE SCALE GENOMIC DNA]</scope>
    <source>
        <strain evidence="3">MAFF 305830</strain>
    </source>
</reference>
<feature type="domain" description="Alcohol dehydrogenase-like C-terminal" evidence="1">
    <location>
        <begin position="60"/>
        <end position="149"/>
    </location>
</feature>
<dbReference type="PANTHER" id="PTHR45348:SF2">
    <property type="entry name" value="ZINC-TYPE ALCOHOL DEHYDROGENASE-LIKE PROTEIN C2E1P3.01"/>
    <property type="match status" value="1"/>
</dbReference>
<organism evidence="2 3">
    <name type="scientific">Serendipita vermifera MAFF 305830</name>
    <dbReference type="NCBI Taxonomy" id="933852"/>
    <lineage>
        <taxon>Eukaryota</taxon>
        <taxon>Fungi</taxon>
        <taxon>Dikarya</taxon>
        <taxon>Basidiomycota</taxon>
        <taxon>Agaricomycotina</taxon>
        <taxon>Agaricomycetes</taxon>
        <taxon>Sebacinales</taxon>
        <taxon>Serendipitaceae</taxon>
        <taxon>Serendipita</taxon>
    </lineage>
</organism>